<organism evidence="1 2">
    <name type="scientific">Pseudocercospora fuligena</name>
    <dbReference type="NCBI Taxonomy" id="685502"/>
    <lineage>
        <taxon>Eukaryota</taxon>
        <taxon>Fungi</taxon>
        <taxon>Dikarya</taxon>
        <taxon>Ascomycota</taxon>
        <taxon>Pezizomycotina</taxon>
        <taxon>Dothideomycetes</taxon>
        <taxon>Dothideomycetidae</taxon>
        <taxon>Mycosphaerellales</taxon>
        <taxon>Mycosphaerellaceae</taxon>
        <taxon>Pseudocercospora</taxon>
    </lineage>
</organism>
<feature type="non-terminal residue" evidence="1">
    <location>
        <position position="158"/>
    </location>
</feature>
<name>A0A8H6RRW5_9PEZI</name>
<protein>
    <submittedName>
        <fullName evidence="1">Uncharacterized protein</fullName>
    </submittedName>
</protein>
<dbReference type="AlphaFoldDB" id="A0A8H6RRW5"/>
<dbReference type="EMBL" id="JABCIY010000043">
    <property type="protein sequence ID" value="KAF7195111.1"/>
    <property type="molecule type" value="Genomic_DNA"/>
</dbReference>
<feature type="non-terminal residue" evidence="1">
    <location>
        <position position="1"/>
    </location>
</feature>
<sequence length="158" mass="17945">LRYLAHLELGPVNGCYCQLTALLYRCSARGRTTYSNGCSVVRRIACYCCANSSIHWRESILILRFTLSRPLARVHLQRDFCQNSPSFFQLRHRQPRDNTQPPSCIRELRHLFLLASAQTAKHSPLLLDTPALEHTSLRQIPQTGLHSTLSSSLKPDST</sequence>
<reference evidence="1" key="1">
    <citation type="submission" date="2020-04" db="EMBL/GenBank/DDBJ databases">
        <title>Draft genome resource of the tomato pathogen Pseudocercospora fuligena.</title>
        <authorList>
            <person name="Zaccaron A."/>
        </authorList>
    </citation>
    <scope>NUCLEOTIDE SEQUENCE</scope>
    <source>
        <strain evidence="1">PF001</strain>
    </source>
</reference>
<comment type="caution">
    <text evidence="1">The sequence shown here is derived from an EMBL/GenBank/DDBJ whole genome shotgun (WGS) entry which is preliminary data.</text>
</comment>
<gene>
    <name evidence="1" type="ORF">HII31_03579</name>
</gene>
<accession>A0A8H6RRW5</accession>
<dbReference type="Proteomes" id="UP000660729">
    <property type="component" value="Unassembled WGS sequence"/>
</dbReference>
<proteinExistence type="predicted"/>
<evidence type="ECO:0000313" key="2">
    <source>
        <dbReference type="Proteomes" id="UP000660729"/>
    </source>
</evidence>
<keyword evidence="2" id="KW-1185">Reference proteome</keyword>
<evidence type="ECO:0000313" key="1">
    <source>
        <dbReference type="EMBL" id="KAF7195111.1"/>
    </source>
</evidence>